<dbReference type="Gene3D" id="3.20.20.70">
    <property type="entry name" value="Aldolase class I"/>
    <property type="match status" value="1"/>
</dbReference>
<dbReference type="SUPFAM" id="SSF50891">
    <property type="entry name" value="Cyclophilin-like"/>
    <property type="match status" value="1"/>
</dbReference>
<dbReference type="InterPro" id="IPR008589">
    <property type="entry name" value="MupG"/>
</dbReference>
<evidence type="ECO:0000259" key="1">
    <source>
        <dbReference type="Pfam" id="PF05913"/>
    </source>
</evidence>
<dbReference type="InterPro" id="IPR017853">
    <property type="entry name" value="GH"/>
</dbReference>
<dbReference type="InterPro" id="IPR013785">
    <property type="entry name" value="Aldolase_TIM"/>
</dbReference>
<dbReference type="PANTHER" id="PTHR38435:SF2">
    <property type="entry name" value="DUF871 DOMAIN-CONTAINING PROTEIN"/>
    <property type="match status" value="1"/>
</dbReference>
<dbReference type="EMBL" id="JAGZCZ010000013">
    <property type="protein sequence ID" value="MBS5520450.1"/>
    <property type="molecule type" value="Genomic_DNA"/>
</dbReference>
<dbReference type="Pfam" id="PF19200">
    <property type="entry name" value="MupG_N"/>
    <property type="match status" value="1"/>
</dbReference>
<sequence length="353" mass="38829">MEKGISLYPGLGMKREELLHRVEAAAAKGLDRIFLSLHIPETDGDQFESDLSALLDEAQAHGLAVVGDLVPGRKIPDALTHLRLDDGFTADDICAFGKRHPQKTLILNASTVTEPFLQSLLAAGVDLSRVEALHNFYPRPHTGLSADFLARQNACCHHYGIRTGAFVRSFGHCRGPLFKGLPTLERHRTLDFSLALQHLRLLGTDAFYIGDDGAAEEELDALAKLDDVLTLTLVTEKITALHEKLAACTFTLRPDEAEEVLRAQNSRVLFKGMDIPPFTMKYRPQGTVTLDNRLAGRYAGEVELTLTDLPADSSVNVMGRVRADERFLLGLMRGGQRFRFSIVTNAAPTGTMK</sequence>
<dbReference type="Pfam" id="PF05913">
    <property type="entry name" value="MupG_C"/>
    <property type="match status" value="1"/>
</dbReference>
<dbReference type="InterPro" id="IPR043894">
    <property type="entry name" value="MupG_C"/>
</dbReference>
<reference evidence="3" key="1">
    <citation type="submission" date="2021-02" db="EMBL/GenBank/DDBJ databases">
        <title>Infant gut strain persistence is associated with maternal origin, phylogeny, and functional potential including surface adhesion and iron acquisition.</title>
        <authorList>
            <person name="Lou Y.C."/>
        </authorList>
    </citation>
    <scope>NUCLEOTIDE SEQUENCE</scope>
    <source>
        <strain evidence="3">L3_106_000M1_dasL3_106_000M1_concoct_15</strain>
    </source>
</reference>
<dbReference type="SUPFAM" id="SSF51445">
    <property type="entry name" value="(Trans)glycosidases"/>
    <property type="match status" value="1"/>
</dbReference>
<evidence type="ECO:0000259" key="2">
    <source>
        <dbReference type="Pfam" id="PF19200"/>
    </source>
</evidence>
<evidence type="ECO:0000313" key="3">
    <source>
        <dbReference type="EMBL" id="MBS5520450.1"/>
    </source>
</evidence>
<accession>A0A943EG26</accession>
<dbReference type="AlphaFoldDB" id="A0A943EG26"/>
<dbReference type="InterPro" id="IPR043797">
    <property type="entry name" value="MupG_N"/>
</dbReference>
<dbReference type="InterPro" id="IPR029000">
    <property type="entry name" value="Cyclophilin-like_dom_sf"/>
</dbReference>
<evidence type="ECO:0000313" key="4">
    <source>
        <dbReference type="Proteomes" id="UP000754226"/>
    </source>
</evidence>
<dbReference type="Proteomes" id="UP000754226">
    <property type="component" value="Unassembled WGS sequence"/>
</dbReference>
<organism evidence="3 4">
    <name type="scientific">Acidaminococcus intestini</name>
    <dbReference type="NCBI Taxonomy" id="187327"/>
    <lineage>
        <taxon>Bacteria</taxon>
        <taxon>Bacillati</taxon>
        <taxon>Bacillota</taxon>
        <taxon>Negativicutes</taxon>
        <taxon>Acidaminococcales</taxon>
        <taxon>Acidaminococcaceae</taxon>
        <taxon>Acidaminococcus</taxon>
    </lineage>
</organism>
<gene>
    <name evidence="3" type="ORF">KHX13_09115</name>
</gene>
<proteinExistence type="predicted"/>
<dbReference type="PANTHER" id="PTHR38435">
    <property type="match status" value="1"/>
</dbReference>
<dbReference type="Gene3D" id="2.40.100.10">
    <property type="entry name" value="Cyclophilin-like"/>
    <property type="match status" value="1"/>
</dbReference>
<comment type="caution">
    <text evidence="3">The sequence shown here is derived from an EMBL/GenBank/DDBJ whole genome shotgun (WGS) entry which is preliminary data.</text>
</comment>
<feature type="domain" description="6-phospho-N-acetylmuramidase N-terminal" evidence="2">
    <location>
        <begin position="4"/>
        <end position="223"/>
    </location>
</feature>
<name>A0A943EG26_9FIRM</name>
<feature type="domain" description="6-phospho-N-acetylmuramidase C-terminal" evidence="1">
    <location>
        <begin position="233"/>
        <end position="340"/>
    </location>
</feature>
<protein>
    <submittedName>
        <fullName evidence="3">DUF871 domain-containing protein</fullName>
    </submittedName>
</protein>